<evidence type="ECO:0000313" key="3">
    <source>
        <dbReference type="Proteomes" id="UP000183988"/>
    </source>
</evidence>
<feature type="transmembrane region" description="Helical" evidence="1">
    <location>
        <begin position="47"/>
        <end position="67"/>
    </location>
</feature>
<dbReference type="Proteomes" id="UP000183988">
    <property type="component" value="Unassembled WGS sequence"/>
</dbReference>
<accession>A0A1M5L9F2</accession>
<gene>
    <name evidence="2" type="ORF">SAMN05216225_104519</name>
</gene>
<dbReference type="EMBL" id="FQVW01000045">
    <property type="protein sequence ID" value="SHG61628.1"/>
    <property type="molecule type" value="Genomic_DNA"/>
</dbReference>
<keyword evidence="3" id="KW-1185">Reference proteome</keyword>
<evidence type="ECO:0000313" key="2">
    <source>
        <dbReference type="EMBL" id="SHG61628.1"/>
    </source>
</evidence>
<protein>
    <submittedName>
        <fullName evidence="2">Uncharacterized protein</fullName>
    </submittedName>
</protein>
<dbReference type="STRING" id="930117.SAMN05216225_104519"/>
<proteinExistence type="predicted"/>
<reference evidence="2 3" key="1">
    <citation type="submission" date="2016-11" db="EMBL/GenBank/DDBJ databases">
        <authorList>
            <person name="Jaros S."/>
            <person name="Januszkiewicz K."/>
            <person name="Wedrychowicz H."/>
        </authorList>
    </citation>
    <scope>NUCLEOTIDE SEQUENCE [LARGE SCALE GENOMIC DNA]</scope>
    <source>
        <strain evidence="2 3">IBRC-M 10683</strain>
    </source>
</reference>
<evidence type="ECO:0000256" key="1">
    <source>
        <dbReference type="SAM" id="Phobius"/>
    </source>
</evidence>
<keyword evidence="1" id="KW-1133">Transmembrane helix</keyword>
<organism evidence="2 3">
    <name type="scientific">Ornithinibacillus halophilus</name>
    <dbReference type="NCBI Taxonomy" id="930117"/>
    <lineage>
        <taxon>Bacteria</taxon>
        <taxon>Bacillati</taxon>
        <taxon>Bacillota</taxon>
        <taxon>Bacilli</taxon>
        <taxon>Bacillales</taxon>
        <taxon>Bacillaceae</taxon>
        <taxon>Ornithinibacillus</taxon>
    </lineage>
</organism>
<keyword evidence="1" id="KW-0812">Transmembrane</keyword>
<dbReference type="OrthoDB" id="2439941at2"/>
<dbReference type="RefSeq" id="WP_072891588.1">
    <property type="nucleotide sequence ID" value="NZ_FQVW01000045.1"/>
</dbReference>
<feature type="transmembrane region" description="Helical" evidence="1">
    <location>
        <begin position="12"/>
        <end position="35"/>
    </location>
</feature>
<sequence>MTFKRVISSYNLLLFLGAFYVGALLLLGEGVFGSFPPEWIGKMPFNSWATIAIFGMSVFGIGNAVVSIYGFKKNGGKKFYIVTVVMGLLLFLSSVSPVILLGEWYLPLAQLCLVSVIQILLGLFGLIRENSK</sequence>
<feature type="transmembrane region" description="Helical" evidence="1">
    <location>
        <begin position="79"/>
        <end position="102"/>
    </location>
</feature>
<feature type="transmembrane region" description="Helical" evidence="1">
    <location>
        <begin position="108"/>
        <end position="127"/>
    </location>
</feature>
<keyword evidence="1" id="KW-0472">Membrane</keyword>
<name>A0A1M5L9F2_9BACI</name>
<dbReference type="AlphaFoldDB" id="A0A1M5L9F2"/>